<organism evidence="1 2">
    <name type="scientific">Citrus sinensis</name>
    <name type="common">Sweet orange</name>
    <name type="synonym">Citrus aurantium var. sinensis</name>
    <dbReference type="NCBI Taxonomy" id="2711"/>
    <lineage>
        <taxon>Eukaryota</taxon>
        <taxon>Viridiplantae</taxon>
        <taxon>Streptophyta</taxon>
        <taxon>Embryophyta</taxon>
        <taxon>Tracheophyta</taxon>
        <taxon>Spermatophyta</taxon>
        <taxon>Magnoliopsida</taxon>
        <taxon>eudicotyledons</taxon>
        <taxon>Gunneridae</taxon>
        <taxon>Pentapetalae</taxon>
        <taxon>rosids</taxon>
        <taxon>malvids</taxon>
        <taxon>Sapindales</taxon>
        <taxon>Rutaceae</taxon>
        <taxon>Aurantioideae</taxon>
        <taxon>Citrus</taxon>
    </lineage>
</organism>
<keyword evidence="2" id="KW-1185">Reference proteome</keyword>
<reference evidence="2" key="1">
    <citation type="journal article" date="2023" name="Hortic. Res.">
        <title>A chromosome-level phased genome enabling allele-level studies in sweet orange: a case study on citrus Huanglongbing tolerance.</title>
        <authorList>
            <person name="Wu B."/>
            <person name="Yu Q."/>
            <person name="Deng Z."/>
            <person name="Duan Y."/>
            <person name="Luo F."/>
            <person name="Gmitter F. Jr."/>
        </authorList>
    </citation>
    <scope>NUCLEOTIDE SEQUENCE [LARGE SCALE GENOMIC DNA]</scope>
    <source>
        <strain evidence="2">cv. Valencia</strain>
    </source>
</reference>
<evidence type="ECO:0000313" key="1">
    <source>
        <dbReference type="EMBL" id="KAH9796125.1"/>
    </source>
</evidence>
<comment type="caution">
    <text evidence="1">The sequence shown here is derived from an EMBL/GenBank/DDBJ whole genome shotgun (WGS) entry which is preliminary data.</text>
</comment>
<proteinExistence type="predicted"/>
<sequence>MEPSTMGTRRSTGDDIEGCDSAIVWLEPMIVKWLNGLREENGLLSLESCGRRPSNQCRECIELVVGVVETILDKENFTLEELLDEDDIIQECKALNGRLINFLRERAQVEQLIQYIVVEAPEDAEKRRTFKFPFVACEIFTCEVDIILKTLVEDEELMNLLFSFLEPKDSHSTLLAGYFSKAHQEIMARLVDLIGITSIMEVLIRLIGADEHMYTNFTESMQWIEDTNVLEMIVDKFSSSDSPEVHANAAETLCSITRSAPPALAAKISSPNFIGRLFRHALENSRPKSVLVNSLSICISLLDPKRLTLGTYYMFNRQLTHGSTVTVNPETVEGMLGRLGDLLKLLDVSSEESSLLTTYGKLQPPLGKHRLKIVEFISVLLTVGSEAAEKELIRHGAVRRILDLFFEYPYNNFLHHHVENIILSCLECKNAPLIEHLLHECNLVGKILEAEKNFTLKDSNKPTVPAEGRLPPRIGNIGHLTRISNKLIQLGNNNSEIHAYLQENSEWNDWQINVLSKRNTLENIYQWACGDVLMSQYSNSVSGYALACCFMLLKLALEYCLRPTALHDRGRDSDDDDYQNRDYDVAALANNLSQAFRYGIYSNDDVDEAQGSLERDDEDVYFDDESAEVVISSLRLGDDQESGSLFTNSNWFAFEDDRVSHERAAGSLASPSPNIEETGVTNGGGHDQVTVGEDDLDDTATSAAVPVSKSEDSDVGKLPNDSVETGSCTTEKPPTWVEWRERPDSSNPSSADEPVSIPNGELQDQGGNGDVDVPEPSPSSSNTEDANITTTGELSKSIDENPSSKPSEPSESGSPSEPAESGTPSEPAESGTPSEPAESGTPSEPSESVDGNHPSSDPAATEVVKTVAKAEGTPEVTKDDKDVVNEAEN</sequence>
<evidence type="ECO:0000313" key="2">
    <source>
        <dbReference type="Proteomes" id="UP000829398"/>
    </source>
</evidence>
<dbReference type="EMBL" id="CM039171">
    <property type="protein sequence ID" value="KAH9796125.1"/>
    <property type="molecule type" value="Genomic_DNA"/>
</dbReference>
<protein>
    <submittedName>
        <fullName evidence="1">SIT4 phosphatase-associated family protein</fullName>
    </submittedName>
</protein>
<accession>A0ACB8NDN9</accession>
<gene>
    <name evidence="1" type="ORF">KPL71_005438</name>
</gene>
<name>A0ACB8NDN9_CITSI</name>
<dbReference type="Proteomes" id="UP000829398">
    <property type="component" value="Chromosome 2"/>
</dbReference>